<keyword evidence="2" id="KW-1185">Reference proteome</keyword>
<dbReference type="AlphaFoldDB" id="X0BBK9"/>
<sequence>MAYLGPWLLSEDRCWSLYYPAFRRWFKAQGCSSASVRRFGIVA</sequence>
<dbReference type="Proteomes" id="UP000030663">
    <property type="component" value="Unassembled WGS sequence"/>
</dbReference>
<evidence type="ECO:0000313" key="2">
    <source>
        <dbReference type="Proteomes" id="UP000030663"/>
    </source>
</evidence>
<organism evidence="1 2">
    <name type="scientific">Fusarium oxysporum f. sp. raphani 54005</name>
    <dbReference type="NCBI Taxonomy" id="1089458"/>
    <lineage>
        <taxon>Eukaryota</taxon>
        <taxon>Fungi</taxon>
        <taxon>Dikarya</taxon>
        <taxon>Ascomycota</taxon>
        <taxon>Pezizomycotina</taxon>
        <taxon>Sordariomycetes</taxon>
        <taxon>Hypocreomycetidae</taxon>
        <taxon>Hypocreales</taxon>
        <taxon>Nectriaceae</taxon>
        <taxon>Fusarium</taxon>
        <taxon>Fusarium oxysporum species complex</taxon>
    </lineage>
</organism>
<reference evidence="1 2" key="1">
    <citation type="submission" date="2011-11" db="EMBL/GenBank/DDBJ databases">
        <title>The Genome Sequence of Fusarium oxysporum PHW815.</title>
        <authorList>
            <consortium name="The Broad Institute Genome Sequencing Platform"/>
            <person name="Ma L.-J."/>
            <person name="Gale L.R."/>
            <person name="Schwartz D.C."/>
            <person name="Zhou S."/>
            <person name="Corby-Kistler H."/>
            <person name="Young S.K."/>
            <person name="Zeng Q."/>
            <person name="Gargeya S."/>
            <person name="Fitzgerald M."/>
            <person name="Haas B."/>
            <person name="Abouelleil A."/>
            <person name="Alvarado L."/>
            <person name="Arachchi H.M."/>
            <person name="Berlin A."/>
            <person name="Brown A."/>
            <person name="Chapman S.B."/>
            <person name="Chen Z."/>
            <person name="Dunbar C."/>
            <person name="Freedman E."/>
            <person name="Gearin G."/>
            <person name="Goldberg J."/>
            <person name="Griggs A."/>
            <person name="Gujja S."/>
            <person name="Heiman D."/>
            <person name="Howarth C."/>
            <person name="Larson L."/>
            <person name="Lui A."/>
            <person name="MacDonald P.J.P."/>
            <person name="Montmayeur A."/>
            <person name="Murphy C."/>
            <person name="Neiman D."/>
            <person name="Pearson M."/>
            <person name="Priest M."/>
            <person name="Roberts A."/>
            <person name="Saif S."/>
            <person name="Shea T."/>
            <person name="Shenoy N."/>
            <person name="Sisk P."/>
            <person name="Stolte C."/>
            <person name="Sykes S."/>
            <person name="Wortman J."/>
            <person name="Nusbaum C."/>
            <person name="Birren B."/>
        </authorList>
    </citation>
    <scope>NUCLEOTIDE SEQUENCE [LARGE SCALE GENOMIC DNA]</scope>
    <source>
        <strain evidence="1 2">54005</strain>
    </source>
</reference>
<dbReference type="HOGENOM" id="CLU_3242215_0_0_1"/>
<evidence type="ECO:0000313" key="1">
    <source>
        <dbReference type="EMBL" id="EXK75889.1"/>
    </source>
</evidence>
<proteinExistence type="predicted"/>
<name>X0BBK9_FUSOX</name>
<accession>X0BBK9</accession>
<dbReference type="EMBL" id="KI979737">
    <property type="protein sequence ID" value="EXK75889.1"/>
    <property type="molecule type" value="Genomic_DNA"/>
</dbReference>
<protein>
    <submittedName>
        <fullName evidence="1">Uncharacterized protein</fullName>
    </submittedName>
</protein>
<gene>
    <name evidence="1" type="ORF">FOQG_19347</name>
</gene>